<protein>
    <submittedName>
        <fullName evidence="1">Uncharacterized protein</fullName>
    </submittedName>
</protein>
<gene>
    <name evidence="1" type="ORF">LCGC14_0209600</name>
</gene>
<accession>A0A0F9ULH8</accession>
<dbReference type="AlphaFoldDB" id="A0A0F9ULH8"/>
<dbReference type="EMBL" id="LAZR01000095">
    <property type="protein sequence ID" value="KKN92469.1"/>
    <property type="molecule type" value="Genomic_DNA"/>
</dbReference>
<name>A0A0F9ULH8_9ZZZZ</name>
<comment type="caution">
    <text evidence="1">The sequence shown here is derived from an EMBL/GenBank/DDBJ whole genome shotgun (WGS) entry which is preliminary data.</text>
</comment>
<proteinExistence type="predicted"/>
<reference evidence="1" key="1">
    <citation type="journal article" date="2015" name="Nature">
        <title>Complex archaea that bridge the gap between prokaryotes and eukaryotes.</title>
        <authorList>
            <person name="Spang A."/>
            <person name="Saw J.H."/>
            <person name="Jorgensen S.L."/>
            <person name="Zaremba-Niedzwiedzka K."/>
            <person name="Martijn J."/>
            <person name="Lind A.E."/>
            <person name="van Eijk R."/>
            <person name="Schleper C."/>
            <person name="Guy L."/>
            <person name="Ettema T.J."/>
        </authorList>
    </citation>
    <scope>NUCLEOTIDE SEQUENCE</scope>
</reference>
<organism evidence="1">
    <name type="scientific">marine sediment metagenome</name>
    <dbReference type="NCBI Taxonomy" id="412755"/>
    <lineage>
        <taxon>unclassified sequences</taxon>
        <taxon>metagenomes</taxon>
        <taxon>ecological metagenomes</taxon>
    </lineage>
</organism>
<evidence type="ECO:0000313" key="1">
    <source>
        <dbReference type="EMBL" id="KKN92469.1"/>
    </source>
</evidence>
<sequence>MTKTELRKAKADLKRLNAFIAKHEIAEGNTEIEVYVNAKNAEFGDYSFVKIPKTSTELRKQIKALRWGRFAHGKARWNKDEVAWSVLTSALEGTVFGK</sequence>